<dbReference type="Proteomes" id="UP000549394">
    <property type="component" value="Unassembled WGS sequence"/>
</dbReference>
<keyword evidence="3" id="KW-1185">Reference proteome</keyword>
<dbReference type="EMBL" id="CAJFCJ010000006">
    <property type="protein sequence ID" value="CAD5115947.1"/>
    <property type="molecule type" value="Genomic_DNA"/>
</dbReference>
<sequence>MLRKKDKKHEKEIKRLSSLTQEDLLEHYKSIAEDAWKNALEILDTNDGWKTEQGSCAKTGMVTSRSFDNFGKVFKLVGEIDASAEDVFEELVINIDGAPSWNPTLSDTRLLLKVTDNIDISYQVAADAIGGLVSTRDFVNLRHWGPYRDYIVSSGCSVIHPDYPPISKVEFQLFHIFKLITDGLVSPCVRGDNKAGGWVFHKTGKNKCTLMWLVSTDLKGWLPQFTVDLAMSKTLMQFLDLVRNRMKDLGK</sequence>
<protein>
    <submittedName>
        <fullName evidence="2">DgyrCDS4877</fullName>
    </submittedName>
</protein>
<dbReference type="InterPro" id="IPR000799">
    <property type="entry name" value="StAR-like"/>
</dbReference>
<dbReference type="GO" id="GO:0005789">
    <property type="term" value="C:endoplasmic reticulum membrane"/>
    <property type="evidence" value="ECO:0007669"/>
    <property type="project" value="TreeGrafter"/>
</dbReference>
<reference evidence="2 3" key="1">
    <citation type="submission" date="2020-08" db="EMBL/GenBank/DDBJ databases">
        <authorList>
            <person name="Hejnol A."/>
        </authorList>
    </citation>
    <scope>NUCLEOTIDE SEQUENCE [LARGE SCALE GENOMIC DNA]</scope>
</reference>
<dbReference type="PROSITE" id="PS50848">
    <property type="entry name" value="START"/>
    <property type="match status" value="1"/>
</dbReference>
<dbReference type="GO" id="GO:0031902">
    <property type="term" value="C:late endosome membrane"/>
    <property type="evidence" value="ECO:0007669"/>
    <property type="project" value="TreeGrafter"/>
</dbReference>
<dbReference type="OrthoDB" id="74575at2759"/>
<dbReference type="GO" id="GO:0005765">
    <property type="term" value="C:lysosomal membrane"/>
    <property type="evidence" value="ECO:0007669"/>
    <property type="project" value="TreeGrafter"/>
</dbReference>
<dbReference type="InterPro" id="IPR023393">
    <property type="entry name" value="START-like_dom_sf"/>
</dbReference>
<dbReference type="PRINTS" id="PR00978">
    <property type="entry name" value="STARPROTEIN"/>
</dbReference>
<gene>
    <name evidence="2" type="ORF">DGYR_LOCUS4630</name>
</gene>
<dbReference type="PANTHER" id="PTHR46121:SF1">
    <property type="entry name" value="STARD3 N-TERMINAL-LIKE PROTEIN"/>
    <property type="match status" value="1"/>
</dbReference>
<dbReference type="SUPFAM" id="SSF55961">
    <property type="entry name" value="Bet v1-like"/>
    <property type="match status" value="1"/>
</dbReference>
<dbReference type="PANTHER" id="PTHR46121">
    <property type="entry name" value="STEROIDOGENIC ACUTE REGULATORY PROTEIN-LIKE"/>
    <property type="match status" value="1"/>
</dbReference>
<evidence type="ECO:0000313" key="3">
    <source>
        <dbReference type="Proteomes" id="UP000549394"/>
    </source>
</evidence>
<evidence type="ECO:0000313" key="2">
    <source>
        <dbReference type="EMBL" id="CAD5115947.1"/>
    </source>
</evidence>
<dbReference type="AlphaFoldDB" id="A0A7I8VMZ9"/>
<organism evidence="2 3">
    <name type="scientific">Dimorphilus gyrociliatus</name>
    <dbReference type="NCBI Taxonomy" id="2664684"/>
    <lineage>
        <taxon>Eukaryota</taxon>
        <taxon>Metazoa</taxon>
        <taxon>Spiralia</taxon>
        <taxon>Lophotrochozoa</taxon>
        <taxon>Annelida</taxon>
        <taxon>Polychaeta</taxon>
        <taxon>Polychaeta incertae sedis</taxon>
        <taxon>Dinophilidae</taxon>
        <taxon>Dimorphilus</taxon>
    </lineage>
</organism>
<name>A0A7I8VMZ9_9ANNE</name>
<dbReference type="InterPro" id="IPR002913">
    <property type="entry name" value="START_lipid-bd_dom"/>
</dbReference>
<accession>A0A7I8VMZ9</accession>
<dbReference type="GO" id="GO:0015485">
    <property type="term" value="F:cholesterol binding"/>
    <property type="evidence" value="ECO:0007669"/>
    <property type="project" value="TreeGrafter"/>
</dbReference>
<comment type="caution">
    <text evidence="2">The sequence shown here is derived from an EMBL/GenBank/DDBJ whole genome shotgun (WGS) entry which is preliminary data.</text>
</comment>
<dbReference type="SMART" id="SM00234">
    <property type="entry name" value="START"/>
    <property type="match status" value="1"/>
</dbReference>
<dbReference type="Pfam" id="PF01852">
    <property type="entry name" value="START"/>
    <property type="match status" value="2"/>
</dbReference>
<dbReference type="GO" id="GO:0140284">
    <property type="term" value="C:endoplasmic reticulum-endosome membrane contact site"/>
    <property type="evidence" value="ECO:0007669"/>
    <property type="project" value="TreeGrafter"/>
</dbReference>
<dbReference type="GO" id="GO:0099044">
    <property type="term" value="P:vesicle tethering to endoplasmic reticulum"/>
    <property type="evidence" value="ECO:0007669"/>
    <property type="project" value="TreeGrafter"/>
</dbReference>
<evidence type="ECO:0000259" key="1">
    <source>
        <dbReference type="PROSITE" id="PS50848"/>
    </source>
</evidence>
<feature type="domain" description="START" evidence="1">
    <location>
        <begin position="46"/>
        <end position="251"/>
    </location>
</feature>
<proteinExistence type="predicted"/>
<dbReference type="InterPro" id="IPR051869">
    <property type="entry name" value="STARD3"/>
</dbReference>
<dbReference type="GO" id="GO:0030301">
    <property type="term" value="P:cholesterol transport"/>
    <property type="evidence" value="ECO:0007669"/>
    <property type="project" value="TreeGrafter"/>
</dbReference>
<dbReference type="Gene3D" id="3.30.530.20">
    <property type="match status" value="1"/>
</dbReference>